<reference evidence="1 2" key="1">
    <citation type="submission" date="2019-11" db="EMBL/GenBank/DDBJ databases">
        <title>Whole-genome sequence of the anaerobic purple sulfur bacterium Allochromatium palmeri DSM 15591.</title>
        <authorList>
            <person name="Kyndt J.A."/>
            <person name="Meyer T.E."/>
        </authorList>
    </citation>
    <scope>NUCLEOTIDE SEQUENCE [LARGE SCALE GENOMIC DNA]</scope>
    <source>
        <strain evidence="1 2">DSM 15591</strain>
    </source>
</reference>
<comment type="caution">
    <text evidence="1">The sequence shown here is derived from an EMBL/GenBank/DDBJ whole genome shotgun (WGS) entry which is preliminary data.</text>
</comment>
<organism evidence="1 2">
    <name type="scientific">Allochromatium palmeri</name>
    <dbReference type="NCBI Taxonomy" id="231048"/>
    <lineage>
        <taxon>Bacteria</taxon>
        <taxon>Pseudomonadati</taxon>
        <taxon>Pseudomonadota</taxon>
        <taxon>Gammaproteobacteria</taxon>
        <taxon>Chromatiales</taxon>
        <taxon>Chromatiaceae</taxon>
        <taxon>Allochromatium</taxon>
    </lineage>
</organism>
<dbReference type="AlphaFoldDB" id="A0A6N8EJA5"/>
<proteinExistence type="predicted"/>
<protein>
    <recommendedName>
        <fullName evidence="3">Phage major capsid protein</fullName>
    </recommendedName>
</protein>
<gene>
    <name evidence="1" type="ORF">GJ668_17225</name>
</gene>
<dbReference type="OrthoDB" id="9806592at2"/>
<evidence type="ECO:0008006" key="3">
    <source>
        <dbReference type="Google" id="ProtNLM"/>
    </source>
</evidence>
<dbReference type="Pfam" id="PF25209">
    <property type="entry name" value="Phage_capsid_4"/>
    <property type="match status" value="1"/>
</dbReference>
<accession>A0A6N8EJA5</accession>
<dbReference type="Proteomes" id="UP000434044">
    <property type="component" value="Unassembled WGS sequence"/>
</dbReference>
<evidence type="ECO:0000313" key="2">
    <source>
        <dbReference type="Proteomes" id="UP000434044"/>
    </source>
</evidence>
<dbReference type="RefSeq" id="WP_155451368.1">
    <property type="nucleotide sequence ID" value="NZ_WNKT01000054.1"/>
</dbReference>
<sequence length="384" mass="41606">MTGFAYVGAMRTESELVARLPELDRREVIAQAIAAKMGAHVHEGNPLARTLSEATADELSSILAGKFTSSHELADAKRPLPSPRKDLDAADRQLFDELYDKAERDNRRAFRAANAFTSKALISTVESAVQMLAKTPPPAEHDAIVKRFPLSDFRPSQIEQIEPSDLHANVGEGGDVSITHTEMTLSGQTGQLATVRGFVGFTRVDVINARWGLLGELTRELIQAARRAERDSIVEMLERNPVLSDGLPLFAETRGNDVSTGPGVAVSVSAANAALRGITSAHGSALQPRAGVLCVPAAIELDLELLELAARAKLGVFSDSRLTYGYLLPPPAERPVVGLGTLDGTEKPWTLRLRPHPSADAWRLQIVSDFTVKPLSWHAVRFTF</sequence>
<dbReference type="EMBL" id="WNKT01000054">
    <property type="protein sequence ID" value="MTW22806.1"/>
    <property type="molecule type" value="Genomic_DNA"/>
</dbReference>
<evidence type="ECO:0000313" key="1">
    <source>
        <dbReference type="EMBL" id="MTW22806.1"/>
    </source>
</evidence>
<name>A0A6N8EJA5_9GAMM</name>
<keyword evidence="2" id="KW-1185">Reference proteome</keyword>